<reference evidence="4" key="1">
    <citation type="submission" date="2022-09" db="EMBL/GenBank/DDBJ databases">
        <title>Isolation and characterization of 3-chlorobenzoate degrading bacteria from soils in Shizuoka.</title>
        <authorList>
            <person name="Ifat A."/>
            <person name="Ogawa N."/>
            <person name="Kimbara K."/>
            <person name="Moriuchi R."/>
            <person name="Dohra H."/>
            <person name="Shintani M."/>
        </authorList>
    </citation>
    <scope>NUCLEOTIDE SEQUENCE</scope>
    <source>
        <strain evidence="4">19CS4-2</strain>
    </source>
</reference>
<feature type="domain" description="GST N-terminal" evidence="2">
    <location>
        <begin position="9"/>
        <end position="92"/>
    </location>
</feature>
<dbReference type="Proteomes" id="UP001055111">
    <property type="component" value="Unassembled WGS sequence"/>
</dbReference>
<dbReference type="Pfam" id="PF00043">
    <property type="entry name" value="GST_C"/>
    <property type="match status" value="1"/>
</dbReference>
<feature type="domain" description="GST C-terminal" evidence="3">
    <location>
        <begin position="95"/>
        <end position="226"/>
    </location>
</feature>
<dbReference type="SFLD" id="SFLDG01151">
    <property type="entry name" value="Main.2:_Nu-like"/>
    <property type="match status" value="1"/>
</dbReference>
<name>A0AA37MS14_9BURK</name>
<dbReference type="InterPro" id="IPR010987">
    <property type="entry name" value="Glutathione-S-Trfase_C-like"/>
</dbReference>
<dbReference type="InterPro" id="IPR004045">
    <property type="entry name" value="Glutathione_S-Trfase_N"/>
</dbReference>
<dbReference type="CDD" id="cd03048">
    <property type="entry name" value="GST_N_Ure2p_like"/>
    <property type="match status" value="1"/>
</dbReference>
<evidence type="ECO:0000313" key="4">
    <source>
        <dbReference type="EMBL" id="GJH25124.1"/>
    </source>
</evidence>
<comment type="similarity">
    <text evidence="1">Belongs to the GST superfamily.</text>
</comment>
<dbReference type="RefSeq" id="WP_238211660.1">
    <property type="nucleotide sequence ID" value="NZ_BPUS01000003.1"/>
</dbReference>
<evidence type="ECO:0000259" key="3">
    <source>
        <dbReference type="PROSITE" id="PS50405"/>
    </source>
</evidence>
<dbReference type="Pfam" id="PF02798">
    <property type="entry name" value="GST_N"/>
    <property type="match status" value="1"/>
</dbReference>
<dbReference type="InterPro" id="IPR036282">
    <property type="entry name" value="Glutathione-S-Trfase_C_sf"/>
</dbReference>
<dbReference type="InterPro" id="IPR004046">
    <property type="entry name" value="GST_C"/>
</dbReference>
<dbReference type="PROSITE" id="PS50404">
    <property type="entry name" value="GST_NTER"/>
    <property type="match status" value="1"/>
</dbReference>
<protein>
    <submittedName>
        <fullName evidence="4">Glutathione S-transferase N-terminal domain-containing protein</fullName>
    </submittedName>
</protein>
<dbReference type="SUPFAM" id="SSF47616">
    <property type="entry name" value="GST C-terminal domain-like"/>
    <property type="match status" value="1"/>
</dbReference>
<dbReference type="PANTHER" id="PTHR44051:SF19">
    <property type="entry name" value="DISULFIDE-BOND OXIDOREDUCTASE YFCG"/>
    <property type="match status" value="1"/>
</dbReference>
<sequence>MNTAANAAAADVDFYYWPTPNGQKVAIFLEEALVNYRVHPVDIGKGVQFTPEFEKLSPNNRMPAIVDHQLDVSVFESGAILLHLAEKTRRFIPTNPQGRVEVLQWLFWQVAGLGPILGQTVFFRNYAPEAQPLAIDRFSKEAKRLYAVLNKRLADREYIANEYSIADMAAFPWALQYAAQGIALDEFPHVARWLDRVGNRPAVKRAYALGEEIRPSQLTDEHRKQLYGQQTQKA</sequence>
<proteinExistence type="inferred from homology"/>
<dbReference type="AlphaFoldDB" id="A0AA37MS14"/>
<accession>A0AA37MS14</accession>
<dbReference type="PANTHER" id="PTHR44051">
    <property type="entry name" value="GLUTATHIONE S-TRANSFERASE-RELATED"/>
    <property type="match status" value="1"/>
</dbReference>
<dbReference type="Gene3D" id="1.20.1050.10">
    <property type="match status" value="1"/>
</dbReference>
<evidence type="ECO:0000256" key="1">
    <source>
        <dbReference type="RuleBase" id="RU003494"/>
    </source>
</evidence>
<comment type="caution">
    <text evidence="4">The sequence shown here is derived from an EMBL/GenBank/DDBJ whole genome shotgun (WGS) entry which is preliminary data.</text>
</comment>
<dbReference type="EMBL" id="BPUS01000003">
    <property type="protein sequence ID" value="GJH25124.1"/>
    <property type="molecule type" value="Genomic_DNA"/>
</dbReference>
<dbReference type="SUPFAM" id="SSF52833">
    <property type="entry name" value="Thioredoxin-like"/>
    <property type="match status" value="1"/>
</dbReference>
<gene>
    <name evidence="4" type="ORF">CBA19CS42_11430</name>
</gene>
<dbReference type="Gene3D" id="3.40.30.10">
    <property type="entry name" value="Glutaredoxin"/>
    <property type="match status" value="1"/>
</dbReference>
<dbReference type="SFLD" id="SFLDG00358">
    <property type="entry name" value="Main_(cytGST)"/>
    <property type="match status" value="1"/>
</dbReference>
<dbReference type="SFLD" id="SFLDS00019">
    <property type="entry name" value="Glutathione_Transferase_(cytos"/>
    <property type="match status" value="1"/>
</dbReference>
<dbReference type="PROSITE" id="PS50405">
    <property type="entry name" value="GST_CTER"/>
    <property type="match status" value="1"/>
</dbReference>
<evidence type="ECO:0000259" key="2">
    <source>
        <dbReference type="PROSITE" id="PS50404"/>
    </source>
</evidence>
<dbReference type="InterPro" id="IPR040079">
    <property type="entry name" value="Glutathione_S-Trfase"/>
</dbReference>
<dbReference type="InterPro" id="IPR036249">
    <property type="entry name" value="Thioredoxin-like_sf"/>
</dbReference>
<organism evidence="4 5">
    <name type="scientific">Caballeronia novacaledonica</name>
    <dbReference type="NCBI Taxonomy" id="1544861"/>
    <lineage>
        <taxon>Bacteria</taxon>
        <taxon>Pseudomonadati</taxon>
        <taxon>Pseudomonadota</taxon>
        <taxon>Betaproteobacteria</taxon>
        <taxon>Burkholderiales</taxon>
        <taxon>Burkholderiaceae</taxon>
        <taxon>Caballeronia</taxon>
    </lineage>
</organism>
<evidence type="ECO:0000313" key="5">
    <source>
        <dbReference type="Proteomes" id="UP001055111"/>
    </source>
</evidence>